<accession>A2EXM3</accession>
<proteinExistence type="predicted"/>
<dbReference type="VEuPathDB" id="TrichDB:TVAG_254810"/>
<name>A2EXM3_TRIV3</name>
<dbReference type="Proteomes" id="UP000001542">
    <property type="component" value="Unassembled WGS sequence"/>
</dbReference>
<evidence type="ECO:0000313" key="2">
    <source>
        <dbReference type="Proteomes" id="UP000001542"/>
    </source>
</evidence>
<dbReference type="KEGG" id="tva:4760424"/>
<dbReference type="SMR" id="A2EXM3"/>
<dbReference type="AlphaFoldDB" id="A2EXM3"/>
<evidence type="ECO:0000313" key="1">
    <source>
        <dbReference type="EMBL" id="EAY02580.1"/>
    </source>
</evidence>
<keyword evidence="2" id="KW-1185">Reference proteome</keyword>
<reference evidence="1" key="2">
    <citation type="journal article" date="2007" name="Science">
        <title>Draft genome sequence of the sexually transmitted pathogen Trichomonas vaginalis.</title>
        <authorList>
            <person name="Carlton J.M."/>
            <person name="Hirt R.P."/>
            <person name="Silva J.C."/>
            <person name="Delcher A.L."/>
            <person name="Schatz M."/>
            <person name="Zhao Q."/>
            <person name="Wortman J.R."/>
            <person name="Bidwell S.L."/>
            <person name="Alsmark U.C.M."/>
            <person name="Besteiro S."/>
            <person name="Sicheritz-Ponten T."/>
            <person name="Noel C.J."/>
            <person name="Dacks J.B."/>
            <person name="Foster P.G."/>
            <person name="Simillion C."/>
            <person name="Van de Peer Y."/>
            <person name="Miranda-Saavedra D."/>
            <person name="Barton G.J."/>
            <person name="Westrop G.D."/>
            <person name="Mueller S."/>
            <person name="Dessi D."/>
            <person name="Fiori P.L."/>
            <person name="Ren Q."/>
            <person name="Paulsen I."/>
            <person name="Zhang H."/>
            <person name="Bastida-Corcuera F.D."/>
            <person name="Simoes-Barbosa A."/>
            <person name="Brown M.T."/>
            <person name="Hayes R.D."/>
            <person name="Mukherjee M."/>
            <person name="Okumura C.Y."/>
            <person name="Schneider R."/>
            <person name="Smith A.J."/>
            <person name="Vanacova S."/>
            <person name="Villalvazo M."/>
            <person name="Haas B.J."/>
            <person name="Pertea M."/>
            <person name="Feldblyum T.V."/>
            <person name="Utterback T.R."/>
            <person name="Shu C.L."/>
            <person name="Osoegawa K."/>
            <person name="de Jong P.J."/>
            <person name="Hrdy I."/>
            <person name="Horvathova L."/>
            <person name="Zubacova Z."/>
            <person name="Dolezal P."/>
            <person name="Malik S.B."/>
            <person name="Logsdon J.M. Jr."/>
            <person name="Henze K."/>
            <person name="Gupta A."/>
            <person name="Wang C.C."/>
            <person name="Dunne R.L."/>
            <person name="Upcroft J.A."/>
            <person name="Upcroft P."/>
            <person name="White O."/>
            <person name="Salzberg S.L."/>
            <person name="Tang P."/>
            <person name="Chiu C.-H."/>
            <person name="Lee Y.-S."/>
            <person name="Embley T.M."/>
            <person name="Coombs G.H."/>
            <person name="Mottram J.C."/>
            <person name="Tachezy J."/>
            <person name="Fraser-Liggett C.M."/>
            <person name="Johnson P.J."/>
        </authorList>
    </citation>
    <scope>NUCLEOTIDE SEQUENCE [LARGE SCALE GENOMIC DNA]</scope>
    <source>
        <strain evidence="1">G3</strain>
    </source>
</reference>
<dbReference type="InParanoid" id="A2EXM3"/>
<gene>
    <name evidence="1" type="ORF">TVAG_254810</name>
</gene>
<protein>
    <submittedName>
        <fullName evidence="1">Uncharacterized protein</fullName>
    </submittedName>
</protein>
<organism evidence="1 2">
    <name type="scientific">Trichomonas vaginalis (strain ATCC PRA-98 / G3)</name>
    <dbReference type="NCBI Taxonomy" id="412133"/>
    <lineage>
        <taxon>Eukaryota</taxon>
        <taxon>Metamonada</taxon>
        <taxon>Parabasalia</taxon>
        <taxon>Trichomonadida</taxon>
        <taxon>Trichomonadidae</taxon>
        <taxon>Trichomonas</taxon>
    </lineage>
</organism>
<dbReference type="VEuPathDB" id="TrichDB:TVAGG3_0751440"/>
<reference evidence="1" key="1">
    <citation type="submission" date="2006-10" db="EMBL/GenBank/DDBJ databases">
        <authorList>
            <person name="Amadeo P."/>
            <person name="Zhao Q."/>
            <person name="Wortman J."/>
            <person name="Fraser-Liggett C."/>
            <person name="Carlton J."/>
        </authorList>
    </citation>
    <scope>NUCLEOTIDE SEQUENCE</scope>
    <source>
        <strain evidence="1">G3</strain>
    </source>
</reference>
<dbReference type="RefSeq" id="XP_001314803.1">
    <property type="nucleotide sequence ID" value="XM_001314768.1"/>
</dbReference>
<sequence length="396" mass="46729">MDPYWDGSCMDPSYYDNCYNEIEENSVSSNLEDVDPGLKIIQDFSTNPTDIEKFQSLKDVTDEQTLCSVTNYVKLQVFFNILDQYSDVKEICTLDVQILSILLKNSAAKIYDETFMEFLLSHQNLIIAPLLYYPIHYLGSNRDTTKVIIDICNEILESINFDDSFDETSINQIRYLLLTMYDYSRNTGSINFQRDLEEQFTRIIDNPNETWKPCIGPFYKLLSVISLHEKNFQKSFDYISKYAETDNIDSITQDSIEGALEYIYSYIQNDTINTLNEDDIIQIMDLMLYIRFKLDSQVVLLDIVEFLANKNEIFYESESLMELLIDSFNEADLISETRIYLLMLILENYPRDENWFYMEPQIYDRIILNSDKLETFQNGKILIQRIRAEYKTNIRR</sequence>
<dbReference type="EMBL" id="DS113531">
    <property type="protein sequence ID" value="EAY02580.1"/>
    <property type="molecule type" value="Genomic_DNA"/>
</dbReference>